<dbReference type="EMBL" id="LNIX01000014">
    <property type="protein sequence ID" value="OXA47052.1"/>
    <property type="molecule type" value="Genomic_DNA"/>
</dbReference>
<dbReference type="Pfam" id="PF01607">
    <property type="entry name" value="CBM_14"/>
    <property type="match status" value="2"/>
</dbReference>
<feature type="domain" description="Chitin-binding type-2" evidence="8">
    <location>
        <begin position="117"/>
        <end position="173"/>
    </location>
</feature>
<keyword evidence="1" id="KW-0147">Chitin-binding</keyword>
<evidence type="ECO:0000256" key="3">
    <source>
        <dbReference type="ARBA" id="ARBA00022737"/>
    </source>
</evidence>
<accession>A0A226DND5</accession>
<name>A0A226DND5_FOLCA</name>
<dbReference type="PROSITE" id="PS50940">
    <property type="entry name" value="CHIT_BIND_II"/>
    <property type="match status" value="2"/>
</dbReference>
<dbReference type="PANTHER" id="PTHR23301:SF0">
    <property type="entry name" value="CHITIN-BINDING TYPE-2 DOMAIN-CONTAINING PROTEIN-RELATED"/>
    <property type="match status" value="1"/>
</dbReference>
<dbReference type="OrthoDB" id="6020543at2759"/>
<dbReference type="SMART" id="SM00494">
    <property type="entry name" value="ChtBD2"/>
    <property type="match status" value="2"/>
</dbReference>
<dbReference type="InterPro" id="IPR051940">
    <property type="entry name" value="Chitin_bind-dev_reg"/>
</dbReference>
<dbReference type="Proteomes" id="UP000198287">
    <property type="component" value="Unassembled WGS sequence"/>
</dbReference>
<dbReference type="PANTHER" id="PTHR23301">
    <property type="entry name" value="CHITIN BINDING PERITROPHIN-A"/>
    <property type="match status" value="1"/>
</dbReference>
<feature type="domain" description="Chitin-binding type-2" evidence="8">
    <location>
        <begin position="22"/>
        <end position="78"/>
    </location>
</feature>
<organism evidence="9 10">
    <name type="scientific">Folsomia candida</name>
    <name type="common">Springtail</name>
    <dbReference type="NCBI Taxonomy" id="158441"/>
    <lineage>
        <taxon>Eukaryota</taxon>
        <taxon>Metazoa</taxon>
        <taxon>Ecdysozoa</taxon>
        <taxon>Arthropoda</taxon>
        <taxon>Hexapoda</taxon>
        <taxon>Collembola</taxon>
        <taxon>Entomobryomorpha</taxon>
        <taxon>Isotomoidea</taxon>
        <taxon>Isotomidae</taxon>
        <taxon>Proisotominae</taxon>
        <taxon>Folsomia</taxon>
    </lineage>
</organism>
<evidence type="ECO:0000313" key="9">
    <source>
        <dbReference type="EMBL" id="OXA47052.1"/>
    </source>
</evidence>
<evidence type="ECO:0000256" key="1">
    <source>
        <dbReference type="ARBA" id="ARBA00022669"/>
    </source>
</evidence>
<dbReference type="Gene3D" id="2.170.140.10">
    <property type="entry name" value="Chitin binding domain"/>
    <property type="match status" value="2"/>
</dbReference>
<dbReference type="GO" id="GO:0005576">
    <property type="term" value="C:extracellular region"/>
    <property type="evidence" value="ECO:0007669"/>
    <property type="project" value="InterPro"/>
</dbReference>
<dbReference type="AlphaFoldDB" id="A0A226DND5"/>
<keyword evidence="10" id="KW-1185">Reference proteome</keyword>
<evidence type="ECO:0000259" key="8">
    <source>
        <dbReference type="PROSITE" id="PS50940"/>
    </source>
</evidence>
<evidence type="ECO:0000256" key="4">
    <source>
        <dbReference type="ARBA" id="ARBA00023157"/>
    </source>
</evidence>
<gene>
    <name evidence="9" type="ORF">Fcan01_18558</name>
</gene>
<dbReference type="InterPro" id="IPR036508">
    <property type="entry name" value="Chitin-bd_dom_sf"/>
</dbReference>
<evidence type="ECO:0000256" key="5">
    <source>
        <dbReference type="ARBA" id="ARBA00023180"/>
    </source>
</evidence>
<dbReference type="InterPro" id="IPR002557">
    <property type="entry name" value="Chitin-bd_dom"/>
</dbReference>
<dbReference type="GO" id="GO:0008061">
    <property type="term" value="F:chitin binding"/>
    <property type="evidence" value="ECO:0007669"/>
    <property type="project" value="UniProtKB-KW"/>
</dbReference>
<keyword evidence="2 7" id="KW-0732">Signal</keyword>
<reference evidence="9 10" key="1">
    <citation type="submission" date="2015-12" db="EMBL/GenBank/DDBJ databases">
        <title>The genome of Folsomia candida.</title>
        <authorList>
            <person name="Faddeeva A."/>
            <person name="Derks M.F."/>
            <person name="Anvar Y."/>
            <person name="Smit S."/>
            <person name="Van Straalen N."/>
            <person name="Roelofs D."/>
        </authorList>
    </citation>
    <scope>NUCLEOTIDE SEQUENCE [LARGE SCALE GENOMIC DNA]</scope>
    <source>
        <strain evidence="9 10">VU population</strain>
        <tissue evidence="9">Whole body</tissue>
    </source>
</reference>
<keyword evidence="3" id="KW-0677">Repeat</keyword>
<comment type="caution">
    <text evidence="9">The sequence shown here is derived from an EMBL/GenBank/DDBJ whole genome shotgun (WGS) entry which is preliminary data.</text>
</comment>
<feature type="compositionally biased region" description="Low complexity" evidence="6">
    <location>
        <begin position="83"/>
        <end position="115"/>
    </location>
</feature>
<proteinExistence type="predicted"/>
<keyword evidence="4" id="KW-1015">Disulfide bond</keyword>
<evidence type="ECO:0000256" key="6">
    <source>
        <dbReference type="SAM" id="MobiDB-lite"/>
    </source>
</evidence>
<protein>
    <submittedName>
        <fullName evidence="9">Putative chitinase 3</fullName>
    </submittedName>
</protein>
<feature type="region of interest" description="Disordered" evidence="6">
    <location>
        <begin position="82"/>
        <end position="115"/>
    </location>
</feature>
<dbReference type="SUPFAM" id="SSF57625">
    <property type="entry name" value="Invertebrate chitin-binding proteins"/>
    <property type="match status" value="3"/>
</dbReference>
<evidence type="ECO:0000256" key="7">
    <source>
        <dbReference type="SAM" id="SignalP"/>
    </source>
</evidence>
<sequence>MYKILIISIFCVCIGYTMAQEDIICPPGLDFWPHWNCSLFYNCSTDGNHLVYECPVGLYFNPSFGGCDFPFAVSECVEGTRAPPGSTTTPISEPSTTATWTTPPITGSTSPHTTPSNDICPEGSVFWPHSNCSQFYICVACGSPFVHSCAAGYFYSTTLGTCDLEENVVDCVDGTRPTTTPSPVQCPPDGTHKVPHPTHGDAFFLCVDGILDPDYYYFVCSDCLHFDALSER</sequence>
<evidence type="ECO:0000313" key="10">
    <source>
        <dbReference type="Proteomes" id="UP000198287"/>
    </source>
</evidence>
<dbReference type="OMA" id="HYDENIH"/>
<feature type="chain" id="PRO_5011968506" evidence="7">
    <location>
        <begin position="20"/>
        <end position="232"/>
    </location>
</feature>
<feature type="signal peptide" evidence="7">
    <location>
        <begin position="1"/>
        <end position="19"/>
    </location>
</feature>
<evidence type="ECO:0000256" key="2">
    <source>
        <dbReference type="ARBA" id="ARBA00022729"/>
    </source>
</evidence>
<keyword evidence="5" id="KW-0325">Glycoprotein</keyword>